<dbReference type="InterPro" id="IPR017248">
    <property type="entry name" value="HAX-1"/>
</dbReference>
<feature type="non-terminal residue" evidence="2">
    <location>
        <position position="132"/>
    </location>
</feature>
<dbReference type="EMBL" id="WBNM01042319">
    <property type="protein sequence ID" value="NXP82030.1"/>
    <property type="molecule type" value="Genomic_DNA"/>
</dbReference>
<dbReference type="Proteomes" id="UP000611227">
    <property type="component" value="Unassembled WGS sequence"/>
</dbReference>
<feature type="region of interest" description="Disordered" evidence="1">
    <location>
        <begin position="11"/>
        <end position="54"/>
    </location>
</feature>
<dbReference type="PANTHER" id="PTHR14938:SF2">
    <property type="entry name" value="HCLS1-ASSOCIATED PROTEIN X-1"/>
    <property type="match status" value="1"/>
</dbReference>
<evidence type="ECO:0000313" key="2">
    <source>
        <dbReference type="EMBL" id="NXP82030.1"/>
    </source>
</evidence>
<dbReference type="GO" id="GO:0016324">
    <property type="term" value="C:apical plasma membrane"/>
    <property type="evidence" value="ECO:0007669"/>
    <property type="project" value="TreeGrafter"/>
</dbReference>
<reference evidence="2" key="1">
    <citation type="submission" date="2019-09" db="EMBL/GenBank/DDBJ databases">
        <title>Bird 10,000 Genomes (B10K) Project - Family phase.</title>
        <authorList>
            <person name="Zhang G."/>
        </authorList>
    </citation>
    <scope>NUCLEOTIDE SEQUENCE</scope>
    <source>
        <strain evidence="2">B10K-DU-001-30</strain>
        <tissue evidence="2">Muscle</tissue>
    </source>
</reference>
<evidence type="ECO:0000313" key="3">
    <source>
        <dbReference type="Proteomes" id="UP000611227"/>
    </source>
</evidence>
<dbReference type="GO" id="GO:0043066">
    <property type="term" value="P:negative regulation of apoptotic process"/>
    <property type="evidence" value="ECO:0007669"/>
    <property type="project" value="InterPro"/>
</dbReference>
<dbReference type="GO" id="GO:0016529">
    <property type="term" value="C:sarcoplasmic reticulum"/>
    <property type="evidence" value="ECO:0007669"/>
    <property type="project" value="TreeGrafter"/>
</dbReference>
<dbReference type="GO" id="GO:0015629">
    <property type="term" value="C:actin cytoskeleton"/>
    <property type="evidence" value="ECO:0007669"/>
    <property type="project" value="TreeGrafter"/>
</dbReference>
<name>A0A852CSY9_9PICI</name>
<dbReference type="PANTHER" id="PTHR14938">
    <property type="entry name" value="HCLS1-ASSOCIATED PROTEIN X-1"/>
    <property type="match status" value="1"/>
</dbReference>
<dbReference type="GO" id="GO:0005739">
    <property type="term" value="C:mitochondrion"/>
    <property type="evidence" value="ECO:0007669"/>
    <property type="project" value="TreeGrafter"/>
</dbReference>
<dbReference type="AlphaFoldDB" id="A0A852CSY9"/>
<gene>
    <name evidence="2" type="primary">Hax1</name>
    <name evidence="2" type="ORF">RAMSUL_R09183</name>
</gene>
<feature type="non-terminal residue" evidence="2">
    <location>
        <position position="1"/>
    </location>
</feature>
<sequence>MSFYDAFRGFFGFPGRGSPRDPLFGSTTWDEEDEEGEESPRLAQPPPDFGFGFGFGFPPGGSRGAFEELFRDMSELLGVFGGAWAGSPPPFAPALPGPGGSSSGRSLRDSMLKPSDSSVPDTSPGGSAGTGE</sequence>
<feature type="region of interest" description="Disordered" evidence="1">
    <location>
        <begin position="87"/>
        <end position="132"/>
    </location>
</feature>
<accession>A0A852CSY9</accession>
<dbReference type="GO" id="GO:0030136">
    <property type="term" value="C:clathrin-coated vesicle"/>
    <property type="evidence" value="ECO:0007669"/>
    <property type="project" value="TreeGrafter"/>
</dbReference>
<protein>
    <submittedName>
        <fullName evidence="2">HAX1 protein</fullName>
    </submittedName>
</protein>
<feature type="compositionally biased region" description="Low complexity" evidence="1">
    <location>
        <begin position="11"/>
        <end position="22"/>
    </location>
</feature>
<organism evidence="2 3">
    <name type="scientific">Ramphastos sulfuratus</name>
    <dbReference type="NCBI Taxonomy" id="322582"/>
    <lineage>
        <taxon>Eukaryota</taxon>
        <taxon>Metazoa</taxon>
        <taxon>Chordata</taxon>
        <taxon>Craniata</taxon>
        <taxon>Vertebrata</taxon>
        <taxon>Euteleostomi</taxon>
        <taxon>Archelosauria</taxon>
        <taxon>Archosauria</taxon>
        <taxon>Dinosauria</taxon>
        <taxon>Saurischia</taxon>
        <taxon>Theropoda</taxon>
        <taxon>Coelurosauria</taxon>
        <taxon>Aves</taxon>
        <taxon>Neognathae</taxon>
        <taxon>Neoaves</taxon>
        <taxon>Telluraves</taxon>
        <taxon>Coraciimorphae</taxon>
        <taxon>Piciformes</taxon>
        <taxon>Ramphastidae</taxon>
        <taxon>Ramphastos</taxon>
    </lineage>
</organism>
<keyword evidence="3" id="KW-1185">Reference proteome</keyword>
<evidence type="ECO:0000256" key="1">
    <source>
        <dbReference type="SAM" id="MobiDB-lite"/>
    </source>
</evidence>
<proteinExistence type="predicted"/>
<comment type="caution">
    <text evidence="2">The sequence shown here is derived from an EMBL/GenBank/DDBJ whole genome shotgun (WGS) entry which is preliminary data.</text>
</comment>
<feature type="compositionally biased region" description="Polar residues" evidence="1">
    <location>
        <begin position="115"/>
        <end position="125"/>
    </location>
</feature>
<feature type="compositionally biased region" description="Pro residues" evidence="1">
    <location>
        <begin position="87"/>
        <end position="96"/>
    </location>
</feature>
<dbReference type="GO" id="GO:0030833">
    <property type="term" value="P:regulation of actin filament polymerization"/>
    <property type="evidence" value="ECO:0007669"/>
    <property type="project" value="TreeGrafter"/>
</dbReference>